<keyword evidence="2" id="KW-1185">Reference proteome</keyword>
<proteinExistence type="predicted"/>
<evidence type="ECO:0000313" key="1">
    <source>
        <dbReference type="EMBL" id="KAJ6632703.1"/>
    </source>
</evidence>
<accession>A0A9Q0RUV4</accession>
<sequence>TKFCFNVLSRQNFIKSSSRLVHYNNGGEYDLLDKFNYVGNHGVYWTHPQSQFVIRLTDDLEKCTKGNRLDDDTCWLYFSKSLVGKMTKDFNEPQLIDVMNEVRNWKYIQSSPQDISEFLVGLTRICSTFPNVSREQKLFGTKNLISTFLVDDVVEKLYAQPELNAVAVEYTNNLHKIFSNRFDQVIDMNQFKCQHKAFHSEIEEATQALDCRMEKEKHPEFEQLASLKSWQIC</sequence>
<dbReference type="EMBL" id="WJQU01002587">
    <property type="protein sequence ID" value="KAJ6632703.1"/>
    <property type="molecule type" value="Genomic_DNA"/>
</dbReference>
<feature type="non-terminal residue" evidence="1">
    <location>
        <position position="233"/>
    </location>
</feature>
<feature type="non-terminal residue" evidence="1">
    <location>
        <position position="1"/>
    </location>
</feature>
<name>A0A9Q0RUV4_9DIPT</name>
<reference evidence="1" key="1">
    <citation type="submission" date="2022-07" db="EMBL/GenBank/DDBJ databases">
        <authorList>
            <person name="Trinca V."/>
            <person name="Uliana J.V.C."/>
            <person name="Torres T.T."/>
            <person name="Ward R.J."/>
            <person name="Monesi N."/>
        </authorList>
    </citation>
    <scope>NUCLEOTIDE SEQUENCE</scope>
    <source>
        <strain evidence="1">HSMRA1968</strain>
        <tissue evidence="1">Whole embryos</tissue>
    </source>
</reference>
<dbReference type="Proteomes" id="UP001151699">
    <property type="component" value="Unassembled WGS sequence"/>
</dbReference>
<dbReference type="AlphaFoldDB" id="A0A9Q0RUV4"/>
<organism evidence="1 2">
    <name type="scientific">Pseudolycoriella hygida</name>
    <dbReference type="NCBI Taxonomy" id="35572"/>
    <lineage>
        <taxon>Eukaryota</taxon>
        <taxon>Metazoa</taxon>
        <taxon>Ecdysozoa</taxon>
        <taxon>Arthropoda</taxon>
        <taxon>Hexapoda</taxon>
        <taxon>Insecta</taxon>
        <taxon>Pterygota</taxon>
        <taxon>Neoptera</taxon>
        <taxon>Endopterygota</taxon>
        <taxon>Diptera</taxon>
        <taxon>Nematocera</taxon>
        <taxon>Sciaroidea</taxon>
        <taxon>Sciaridae</taxon>
        <taxon>Pseudolycoriella</taxon>
    </lineage>
</organism>
<comment type="caution">
    <text evidence="1">The sequence shown here is derived from an EMBL/GenBank/DDBJ whole genome shotgun (WGS) entry which is preliminary data.</text>
</comment>
<evidence type="ECO:0000313" key="2">
    <source>
        <dbReference type="Proteomes" id="UP001151699"/>
    </source>
</evidence>
<gene>
    <name evidence="1" type="ORF">Bhyg_16076</name>
</gene>
<protein>
    <submittedName>
        <fullName evidence="1">Uncharacterized protein</fullName>
    </submittedName>
</protein>